<evidence type="ECO:0000313" key="8">
    <source>
        <dbReference type="EMBL" id="SFZ84504.1"/>
    </source>
</evidence>
<dbReference type="InterPro" id="IPR050319">
    <property type="entry name" value="ABC_transp_ATP-bind"/>
</dbReference>
<name>A0A1K2HXN1_9HYPH</name>
<evidence type="ECO:0000256" key="4">
    <source>
        <dbReference type="ARBA" id="ARBA00022741"/>
    </source>
</evidence>
<gene>
    <name evidence="8" type="ORF">SAMN02983003_2048</name>
</gene>
<dbReference type="AlphaFoldDB" id="A0A1K2HXN1"/>
<dbReference type="PANTHER" id="PTHR43776:SF7">
    <property type="entry name" value="D,D-DIPEPTIDE TRANSPORT ATP-BINDING PROTEIN DDPF-RELATED"/>
    <property type="match status" value="1"/>
</dbReference>
<dbReference type="Pfam" id="PF00005">
    <property type="entry name" value="ABC_tran"/>
    <property type="match status" value="2"/>
</dbReference>
<dbReference type="NCBIfam" id="NF007739">
    <property type="entry name" value="PRK10419.1"/>
    <property type="match status" value="2"/>
</dbReference>
<proteinExistence type="inferred from homology"/>
<evidence type="ECO:0000256" key="2">
    <source>
        <dbReference type="ARBA" id="ARBA00005417"/>
    </source>
</evidence>
<dbReference type="InterPro" id="IPR003439">
    <property type="entry name" value="ABC_transporter-like_ATP-bd"/>
</dbReference>
<dbReference type="NCBIfam" id="NF008453">
    <property type="entry name" value="PRK11308.1"/>
    <property type="match status" value="2"/>
</dbReference>
<dbReference type="SMART" id="SM00382">
    <property type="entry name" value="AAA"/>
    <property type="match status" value="2"/>
</dbReference>
<comment type="similarity">
    <text evidence="2">Belongs to the ABC transporter superfamily.</text>
</comment>
<dbReference type="GO" id="GO:0005524">
    <property type="term" value="F:ATP binding"/>
    <property type="evidence" value="ECO:0007669"/>
    <property type="project" value="UniProtKB-KW"/>
</dbReference>
<feature type="domain" description="ABC transporter" evidence="7">
    <location>
        <begin position="10"/>
        <end position="259"/>
    </location>
</feature>
<dbReference type="GO" id="GO:0055085">
    <property type="term" value="P:transmembrane transport"/>
    <property type="evidence" value="ECO:0007669"/>
    <property type="project" value="UniProtKB-ARBA"/>
</dbReference>
<keyword evidence="5 8" id="KW-0067">ATP-binding</keyword>
<keyword evidence="4" id="KW-0547">Nucleotide-binding</keyword>
<dbReference type="InterPro" id="IPR003593">
    <property type="entry name" value="AAA+_ATPase"/>
</dbReference>
<reference evidence="8 9" key="1">
    <citation type="submission" date="2016-11" db="EMBL/GenBank/DDBJ databases">
        <authorList>
            <person name="Jaros S."/>
            <person name="Januszkiewicz K."/>
            <person name="Wedrychowicz H."/>
        </authorList>
    </citation>
    <scope>NUCLEOTIDE SEQUENCE [LARGE SCALE GENOMIC DNA]</scope>
    <source>
        <strain evidence="8 9">ATCC 23634</strain>
    </source>
</reference>
<dbReference type="PROSITE" id="PS00211">
    <property type="entry name" value="ABC_TRANSPORTER_1"/>
    <property type="match status" value="2"/>
</dbReference>
<dbReference type="InterPro" id="IPR027417">
    <property type="entry name" value="P-loop_NTPase"/>
</dbReference>
<evidence type="ECO:0000256" key="1">
    <source>
        <dbReference type="ARBA" id="ARBA00004417"/>
    </source>
</evidence>
<evidence type="ECO:0000256" key="5">
    <source>
        <dbReference type="ARBA" id="ARBA00022840"/>
    </source>
</evidence>
<comment type="subcellular location">
    <subcellularLocation>
        <location evidence="1">Cell inner membrane</location>
        <topology evidence="1">Peripheral membrane protein</topology>
    </subcellularLocation>
</comment>
<dbReference type="FunFam" id="3.40.50.300:FF:000016">
    <property type="entry name" value="Oligopeptide ABC transporter ATP-binding component"/>
    <property type="match status" value="2"/>
</dbReference>
<dbReference type="PROSITE" id="PS50893">
    <property type="entry name" value="ABC_TRANSPORTER_2"/>
    <property type="match status" value="2"/>
</dbReference>
<dbReference type="Pfam" id="PF08352">
    <property type="entry name" value="oligo_HPY"/>
    <property type="match status" value="2"/>
</dbReference>
<protein>
    <submittedName>
        <fullName evidence="8">Microcin C transport system ATP-binding protein</fullName>
    </submittedName>
</protein>
<dbReference type="Proteomes" id="UP000183447">
    <property type="component" value="Unassembled WGS sequence"/>
</dbReference>
<organism evidence="8 9">
    <name type="scientific">Devosia enhydra</name>
    <dbReference type="NCBI Taxonomy" id="665118"/>
    <lineage>
        <taxon>Bacteria</taxon>
        <taxon>Pseudomonadati</taxon>
        <taxon>Pseudomonadota</taxon>
        <taxon>Alphaproteobacteria</taxon>
        <taxon>Hyphomicrobiales</taxon>
        <taxon>Devosiaceae</taxon>
        <taxon>Devosia</taxon>
    </lineage>
</organism>
<accession>A0A1K2HXN1</accession>
<evidence type="ECO:0000256" key="3">
    <source>
        <dbReference type="ARBA" id="ARBA00022448"/>
    </source>
</evidence>
<dbReference type="STRING" id="665118.SAMN02983003_2048"/>
<dbReference type="GO" id="GO:0016887">
    <property type="term" value="F:ATP hydrolysis activity"/>
    <property type="evidence" value="ECO:0007669"/>
    <property type="project" value="InterPro"/>
</dbReference>
<evidence type="ECO:0000256" key="6">
    <source>
        <dbReference type="SAM" id="MobiDB-lite"/>
    </source>
</evidence>
<dbReference type="InterPro" id="IPR017871">
    <property type="entry name" value="ABC_transporter-like_CS"/>
</dbReference>
<feature type="domain" description="ABC transporter" evidence="7">
    <location>
        <begin position="289"/>
        <end position="527"/>
    </location>
</feature>
<sequence>MAEPAPLLSVRDLGVTFTAGEKQFDVVRGVSFDLAAGETLGLVGESGSGKSVTALSILQLLPYPTARHKSGSIRFAGTELVGARPQTLLGIRGNRIAMIFQEPMSSLNPVLTIEEQIVEVLAVHRRLDRKAAAARALELLEIVRIPDPRRRLKSYPFELSGGQAQRAMIAMALANEPQLLIADEPTTALDVTIQAQVLGLIAELQQSFGMALLLITHDLRIVEKMAHRVCVMNKGEIVEHGPVKSVFSAPQHAYTRMLLAAQPKGGPVPVEPDAPVILEARDVRVVFPIRSGLLRRTTGEVRAVDGVSLAIRRGQTLAVVGESGSGKTTLGRSLLRLQGSAGAIRFEGAPIDALSREQMRPLRRRMQIVFQDPFGALSPRVRVGDIVGEGLRIHAIGTPAERDGMVAEALREVGLDPETRRRFPHEFSGGQRQRIAIARVLVLKPALIVLDEPTSALDRSVQAQIVDLLRDLQARHRLAYLFISHDLAVVRALADEVMVMKDGKVLEAGPAASLFAAPVHPYTRALFAAAFDLEAADAGAPRSFHPAPHPAPVLSQTRPLQTKPADPGRPTERM</sequence>
<dbReference type="EMBL" id="FPKU01000002">
    <property type="protein sequence ID" value="SFZ84504.1"/>
    <property type="molecule type" value="Genomic_DNA"/>
</dbReference>
<feature type="region of interest" description="Disordered" evidence="6">
    <location>
        <begin position="541"/>
        <end position="574"/>
    </location>
</feature>
<dbReference type="CDD" id="cd03257">
    <property type="entry name" value="ABC_NikE_OppD_transporters"/>
    <property type="match status" value="2"/>
</dbReference>
<dbReference type="SUPFAM" id="SSF52540">
    <property type="entry name" value="P-loop containing nucleoside triphosphate hydrolases"/>
    <property type="match status" value="2"/>
</dbReference>
<dbReference type="GO" id="GO:0005886">
    <property type="term" value="C:plasma membrane"/>
    <property type="evidence" value="ECO:0007669"/>
    <property type="project" value="UniProtKB-SubCell"/>
</dbReference>
<keyword evidence="9" id="KW-1185">Reference proteome</keyword>
<dbReference type="Gene3D" id="3.40.50.300">
    <property type="entry name" value="P-loop containing nucleotide triphosphate hydrolases"/>
    <property type="match status" value="2"/>
</dbReference>
<dbReference type="InterPro" id="IPR013563">
    <property type="entry name" value="Oligopep_ABC_C"/>
</dbReference>
<keyword evidence="3" id="KW-0813">Transport</keyword>
<evidence type="ECO:0000259" key="7">
    <source>
        <dbReference type="PROSITE" id="PS50893"/>
    </source>
</evidence>
<dbReference type="OrthoDB" id="9802264at2"/>
<dbReference type="GO" id="GO:0015833">
    <property type="term" value="P:peptide transport"/>
    <property type="evidence" value="ECO:0007669"/>
    <property type="project" value="InterPro"/>
</dbReference>
<dbReference type="RefSeq" id="WP_072342312.1">
    <property type="nucleotide sequence ID" value="NZ_FPKU01000002.1"/>
</dbReference>
<evidence type="ECO:0000313" key="9">
    <source>
        <dbReference type="Proteomes" id="UP000183447"/>
    </source>
</evidence>
<dbReference type="PANTHER" id="PTHR43776">
    <property type="entry name" value="TRANSPORT ATP-BINDING PROTEIN"/>
    <property type="match status" value="1"/>
</dbReference>